<dbReference type="EMBL" id="LRFC01000004">
    <property type="protein sequence ID" value="KZE68123.1"/>
    <property type="molecule type" value="Genomic_DNA"/>
</dbReference>
<proteinExistence type="predicted"/>
<dbReference type="CDD" id="cd05692">
    <property type="entry name" value="S1_RPS1_repeat_hs4"/>
    <property type="match status" value="1"/>
</dbReference>
<sequence length="147" mass="15816">MSIEVGSKLQGKVTGITHFGAFVELPGGTTGLVHISEVADNYVKDINEFLKVGDQVEVKVMSVEKDGKIGLSIKKAKENPAASSRPAPSRGGFNKSRKGPNRGGNNHSTALSFEDKMNKFLKDSEDRLTTLKRSTESKRGGRGGRRG</sequence>
<feature type="domain" description="S1 motif" evidence="2">
    <location>
        <begin position="6"/>
        <end position="74"/>
    </location>
</feature>
<dbReference type="Gene3D" id="2.40.50.140">
    <property type="entry name" value="Nucleic acid-binding proteins"/>
    <property type="match status" value="1"/>
</dbReference>
<evidence type="ECO:0000259" key="2">
    <source>
        <dbReference type="PROSITE" id="PS50126"/>
    </source>
</evidence>
<dbReference type="SUPFAM" id="SSF50249">
    <property type="entry name" value="Nucleic acid-binding proteins"/>
    <property type="match status" value="1"/>
</dbReference>
<dbReference type="RefSeq" id="WP_066238180.1">
    <property type="nucleotide sequence ID" value="NZ_LRFC01000004.1"/>
</dbReference>
<dbReference type="InterPro" id="IPR050437">
    <property type="entry name" value="Ribos_protein_bS1-like"/>
</dbReference>
<dbReference type="GO" id="GO:0003729">
    <property type="term" value="F:mRNA binding"/>
    <property type="evidence" value="ECO:0007669"/>
    <property type="project" value="TreeGrafter"/>
</dbReference>
<comment type="caution">
    <text evidence="3">The sequence shown here is derived from an EMBL/GenBank/DDBJ whole genome shotgun (WGS) entry which is preliminary data.</text>
</comment>
<organism evidence="3 4">
    <name type="scientific">Fictibacillus phosphorivorans</name>
    <dbReference type="NCBI Taxonomy" id="1221500"/>
    <lineage>
        <taxon>Bacteria</taxon>
        <taxon>Bacillati</taxon>
        <taxon>Bacillota</taxon>
        <taxon>Bacilli</taxon>
        <taxon>Bacillales</taxon>
        <taxon>Fictibacillaceae</taxon>
        <taxon>Fictibacillus</taxon>
    </lineage>
</organism>
<dbReference type="PANTHER" id="PTHR10724">
    <property type="entry name" value="30S RIBOSOMAL PROTEIN S1"/>
    <property type="match status" value="1"/>
</dbReference>
<name>A0A163S4E6_9BACL</name>
<dbReference type="FunFam" id="2.40.50.140:FF:000059">
    <property type="entry name" value="S1 RNA binding protein"/>
    <property type="match status" value="1"/>
</dbReference>
<feature type="region of interest" description="Disordered" evidence="1">
    <location>
        <begin position="69"/>
        <end position="147"/>
    </location>
</feature>
<protein>
    <submittedName>
        <fullName evidence="3">RNA-binding protein S1</fullName>
    </submittedName>
</protein>
<dbReference type="GO" id="GO:0003735">
    <property type="term" value="F:structural constituent of ribosome"/>
    <property type="evidence" value="ECO:0007669"/>
    <property type="project" value="TreeGrafter"/>
</dbReference>
<evidence type="ECO:0000313" key="3">
    <source>
        <dbReference type="EMBL" id="KZE68123.1"/>
    </source>
</evidence>
<dbReference type="GO" id="GO:0006412">
    <property type="term" value="P:translation"/>
    <property type="evidence" value="ECO:0007669"/>
    <property type="project" value="TreeGrafter"/>
</dbReference>
<dbReference type="AlphaFoldDB" id="A0A163S4E6"/>
<reference evidence="4" key="1">
    <citation type="submission" date="2016-01" db="EMBL/GenBank/DDBJ databases">
        <title>Draft genome of Chromobacterium sp. F49.</title>
        <authorList>
            <person name="Hong K.W."/>
        </authorList>
    </citation>
    <scope>NUCLEOTIDE SEQUENCE [LARGE SCALE GENOMIC DNA]</scope>
    <source>
        <strain evidence="4">P7IIIA</strain>
    </source>
</reference>
<keyword evidence="4" id="KW-1185">Reference proteome</keyword>
<feature type="compositionally biased region" description="Basic and acidic residues" evidence="1">
    <location>
        <begin position="113"/>
        <end position="139"/>
    </location>
</feature>
<dbReference type="Pfam" id="PF00575">
    <property type="entry name" value="S1"/>
    <property type="match status" value="1"/>
</dbReference>
<dbReference type="InterPro" id="IPR003029">
    <property type="entry name" value="S1_domain"/>
</dbReference>
<accession>A0A163S4E6</accession>
<dbReference type="InterPro" id="IPR012340">
    <property type="entry name" value="NA-bd_OB-fold"/>
</dbReference>
<gene>
    <name evidence="3" type="ORF">AWM68_17105</name>
</gene>
<evidence type="ECO:0000256" key="1">
    <source>
        <dbReference type="SAM" id="MobiDB-lite"/>
    </source>
</evidence>
<dbReference type="NCBIfam" id="NF006363">
    <property type="entry name" value="PRK08582.1"/>
    <property type="match status" value="1"/>
</dbReference>
<dbReference type="SMART" id="SM00316">
    <property type="entry name" value="S1"/>
    <property type="match status" value="1"/>
</dbReference>
<dbReference type="PROSITE" id="PS50126">
    <property type="entry name" value="S1"/>
    <property type="match status" value="1"/>
</dbReference>
<dbReference type="OrthoDB" id="9810507at2"/>
<dbReference type="Proteomes" id="UP000076567">
    <property type="component" value="Unassembled WGS sequence"/>
</dbReference>
<evidence type="ECO:0000313" key="4">
    <source>
        <dbReference type="Proteomes" id="UP000076567"/>
    </source>
</evidence>